<name>A0A9X4S8Z3_9BURK</name>
<keyword evidence="8" id="KW-1185">Reference proteome</keyword>
<feature type="transmembrane region" description="Helical" evidence="6">
    <location>
        <begin position="246"/>
        <end position="264"/>
    </location>
</feature>
<reference evidence="7" key="1">
    <citation type="submission" date="2013-01" db="EMBL/GenBank/DDBJ databases">
        <title>Genome draft of Hydrogenophaga taeniospiralis 2K1.</title>
        <authorList>
            <person name="Gomila M."/>
            <person name="Lalucat J."/>
        </authorList>
    </citation>
    <scope>NUCLEOTIDE SEQUENCE</scope>
    <source>
        <strain evidence="7">CCUG 15921</strain>
    </source>
</reference>
<dbReference type="GO" id="GO:0015093">
    <property type="term" value="F:ferrous iron transmembrane transporter activity"/>
    <property type="evidence" value="ECO:0007669"/>
    <property type="project" value="TreeGrafter"/>
</dbReference>
<evidence type="ECO:0000256" key="1">
    <source>
        <dbReference type="ARBA" id="ARBA00004141"/>
    </source>
</evidence>
<accession>A0A9X4S8Z3</accession>
<sequence length="279" mass="29799">MGEVIFITWRESVEALLVVGILRAWLSERPDRAWGLRWLWAGVALGLAAALGLALLMLGAASVLDGESGEWFQAVMVLSAAALILQMVWWMRRHGRALRQDLEQQAAGQLARASGWGIALLAALAIAREGSETVIFLYGVAGRHTGAGQLGFAASALLGLGLALASFWLLQSGRRWLSWRSFFRISEALLLLLAASLWVNAVDRLISLDVLPTLVDPLWNSAGWLDDSGAVGGLLAALTGYRAQPALTTVLAYAGFWLGVAGLLRAGQPARAVPVPVGR</sequence>
<feature type="transmembrane region" description="Helical" evidence="6">
    <location>
        <begin position="71"/>
        <end position="90"/>
    </location>
</feature>
<dbReference type="PANTHER" id="PTHR31632:SF2">
    <property type="entry name" value="PLASMA MEMBRANE IRON PERMEASE"/>
    <property type="match status" value="1"/>
</dbReference>
<evidence type="ECO:0000256" key="6">
    <source>
        <dbReference type="SAM" id="Phobius"/>
    </source>
</evidence>
<evidence type="ECO:0000256" key="3">
    <source>
        <dbReference type="ARBA" id="ARBA00022692"/>
    </source>
</evidence>
<dbReference type="Pfam" id="PF03239">
    <property type="entry name" value="FTR1"/>
    <property type="match status" value="1"/>
</dbReference>
<feature type="transmembrane region" description="Helical" evidence="6">
    <location>
        <begin position="110"/>
        <end position="127"/>
    </location>
</feature>
<proteinExistence type="inferred from homology"/>
<feature type="transmembrane region" description="Helical" evidence="6">
    <location>
        <begin position="147"/>
        <end position="170"/>
    </location>
</feature>
<dbReference type="OrthoDB" id="5294331at2"/>
<dbReference type="Proteomes" id="UP001152876">
    <property type="component" value="Unassembled WGS sequence"/>
</dbReference>
<evidence type="ECO:0000256" key="4">
    <source>
        <dbReference type="ARBA" id="ARBA00022989"/>
    </source>
</evidence>
<keyword evidence="3 6" id="KW-0812">Transmembrane</keyword>
<feature type="transmembrane region" description="Helical" evidence="6">
    <location>
        <begin position="182"/>
        <end position="201"/>
    </location>
</feature>
<dbReference type="RefSeq" id="WP_068175228.1">
    <property type="nucleotide sequence ID" value="NZ_AOGK01000009.1"/>
</dbReference>
<organism evidence="7 8">
    <name type="scientific">Hydrogenophaga taeniospiralis CCUG 15921</name>
    <dbReference type="NCBI Taxonomy" id="1281780"/>
    <lineage>
        <taxon>Bacteria</taxon>
        <taxon>Pseudomonadati</taxon>
        <taxon>Pseudomonadota</taxon>
        <taxon>Betaproteobacteria</taxon>
        <taxon>Burkholderiales</taxon>
        <taxon>Comamonadaceae</taxon>
        <taxon>Hydrogenophaga</taxon>
    </lineage>
</organism>
<dbReference type="EMBL" id="AOGK01000009">
    <property type="protein sequence ID" value="MDG5976010.1"/>
    <property type="molecule type" value="Genomic_DNA"/>
</dbReference>
<dbReference type="PANTHER" id="PTHR31632">
    <property type="entry name" value="IRON TRANSPORTER FTH1"/>
    <property type="match status" value="1"/>
</dbReference>
<dbReference type="GO" id="GO:0033573">
    <property type="term" value="C:high-affinity iron permease complex"/>
    <property type="evidence" value="ECO:0007669"/>
    <property type="project" value="InterPro"/>
</dbReference>
<dbReference type="InterPro" id="IPR004923">
    <property type="entry name" value="FTR1/Fip1/EfeU"/>
</dbReference>
<gene>
    <name evidence="7" type="ORF">H010_12139</name>
</gene>
<evidence type="ECO:0000256" key="5">
    <source>
        <dbReference type="ARBA" id="ARBA00023136"/>
    </source>
</evidence>
<keyword evidence="4 6" id="KW-1133">Transmembrane helix</keyword>
<comment type="subcellular location">
    <subcellularLocation>
        <location evidence="1">Membrane</location>
        <topology evidence="1">Multi-pass membrane protein</topology>
    </subcellularLocation>
</comment>
<evidence type="ECO:0000313" key="7">
    <source>
        <dbReference type="EMBL" id="MDG5976010.1"/>
    </source>
</evidence>
<protein>
    <submittedName>
        <fullName evidence="7">Iron permease FTR1</fullName>
    </submittedName>
</protein>
<comment type="caution">
    <text evidence="7">The sequence shown here is derived from an EMBL/GenBank/DDBJ whole genome shotgun (WGS) entry which is preliminary data.</text>
</comment>
<dbReference type="AlphaFoldDB" id="A0A9X4S8Z3"/>
<comment type="similarity">
    <text evidence="2">Belongs to the oxidase-dependent Fe transporter (OFeT) (TC 9.A.10.1) family.</text>
</comment>
<evidence type="ECO:0000256" key="2">
    <source>
        <dbReference type="ARBA" id="ARBA00008333"/>
    </source>
</evidence>
<feature type="transmembrane region" description="Helical" evidence="6">
    <location>
        <begin position="38"/>
        <end position="59"/>
    </location>
</feature>
<evidence type="ECO:0000313" key="8">
    <source>
        <dbReference type="Proteomes" id="UP001152876"/>
    </source>
</evidence>
<keyword evidence="5 6" id="KW-0472">Membrane</keyword>